<dbReference type="RefSeq" id="XP_059601717.1">
    <property type="nucleotide sequence ID" value="XM_059750596.1"/>
</dbReference>
<dbReference type="GeneID" id="84592435"/>
<reference evidence="1" key="2">
    <citation type="submission" date="2025-08" db="UniProtKB">
        <authorList>
            <consortium name="RefSeq"/>
        </authorList>
    </citation>
    <scope>IDENTIFICATION</scope>
</reference>
<gene>
    <name evidence="1" type="ORF">An11g11200</name>
</gene>
<dbReference type="KEGG" id="ang:An11g11200"/>
<dbReference type="VEuPathDB" id="FungiDB:An11g11200"/>
<organism evidence="1">
    <name type="scientific">Aspergillus niger</name>
    <dbReference type="NCBI Taxonomy" id="5061"/>
    <lineage>
        <taxon>Eukaryota</taxon>
        <taxon>Fungi</taxon>
        <taxon>Dikarya</taxon>
        <taxon>Ascomycota</taxon>
        <taxon>Pezizomycotina</taxon>
        <taxon>Eurotiomycetes</taxon>
        <taxon>Eurotiomycetidae</taxon>
        <taxon>Eurotiales</taxon>
        <taxon>Aspergillaceae</taxon>
        <taxon>Aspergillus</taxon>
        <taxon>Aspergillus subgen. Circumdati</taxon>
    </lineage>
</organism>
<accession>A0AAJ8DZR9</accession>
<evidence type="ECO:0000313" key="1">
    <source>
        <dbReference type="RefSeq" id="XP_059601717.1"/>
    </source>
</evidence>
<name>A0AAJ8DZR9_ASPNG</name>
<reference evidence="1" key="1">
    <citation type="submission" date="2025-02" db="EMBL/GenBank/DDBJ databases">
        <authorList>
            <consortium name="NCBI Genome Project"/>
        </authorList>
    </citation>
    <scope>NUCLEOTIDE SEQUENCE</scope>
</reference>
<proteinExistence type="predicted"/>
<dbReference type="AlphaFoldDB" id="A0AAJ8DZR9"/>
<protein>
    <submittedName>
        <fullName evidence="1">Uncharacterized protein</fullName>
    </submittedName>
</protein>
<sequence length="49" mass="5777">MDWKSTRWVQYTEKYISFSIRFIDLQGSRLDMLLVTPGFPNSLPVRLGI</sequence>